<dbReference type="GO" id="GO:0006308">
    <property type="term" value="P:DNA catabolic process"/>
    <property type="evidence" value="ECO:0007669"/>
    <property type="project" value="InterPro"/>
</dbReference>
<dbReference type="InterPro" id="IPR016202">
    <property type="entry name" value="DNase_I"/>
</dbReference>
<dbReference type="InterPro" id="IPR036691">
    <property type="entry name" value="Endo/exonu/phosph_ase_sf"/>
</dbReference>
<dbReference type="InterPro" id="IPR053320">
    <property type="entry name" value="Protein_DD3-3_O-glyco"/>
</dbReference>
<organism evidence="2 3">
    <name type="scientific">Mytilus coruscus</name>
    <name type="common">Sea mussel</name>
    <dbReference type="NCBI Taxonomy" id="42192"/>
    <lineage>
        <taxon>Eukaryota</taxon>
        <taxon>Metazoa</taxon>
        <taxon>Spiralia</taxon>
        <taxon>Lophotrochozoa</taxon>
        <taxon>Mollusca</taxon>
        <taxon>Bivalvia</taxon>
        <taxon>Autobranchia</taxon>
        <taxon>Pteriomorphia</taxon>
        <taxon>Mytilida</taxon>
        <taxon>Mytiloidea</taxon>
        <taxon>Mytilidae</taxon>
        <taxon>Mytilinae</taxon>
        <taxon>Mytilus</taxon>
    </lineage>
</organism>
<dbReference type="AlphaFoldDB" id="A0A6J8E1U2"/>
<feature type="compositionally biased region" description="Basic and acidic residues" evidence="1">
    <location>
        <begin position="972"/>
        <end position="983"/>
    </location>
</feature>
<reference evidence="2 3" key="1">
    <citation type="submission" date="2020-06" db="EMBL/GenBank/DDBJ databases">
        <authorList>
            <person name="Li R."/>
            <person name="Bekaert M."/>
        </authorList>
    </citation>
    <scope>NUCLEOTIDE SEQUENCE [LARGE SCALE GENOMIC DNA]</scope>
    <source>
        <strain evidence="3">wild</strain>
    </source>
</reference>
<accession>A0A6J8E1U2</accession>
<dbReference type="OrthoDB" id="167398at2759"/>
<evidence type="ECO:0000256" key="1">
    <source>
        <dbReference type="SAM" id="MobiDB-lite"/>
    </source>
</evidence>
<dbReference type="EMBL" id="CACVKT020008119">
    <property type="protein sequence ID" value="CAC5412971.1"/>
    <property type="molecule type" value="Genomic_DNA"/>
</dbReference>
<name>A0A6J8E1U2_MYTCO</name>
<gene>
    <name evidence="2" type="ORF">MCOR_45935</name>
</gene>
<dbReference type="PANTHER" id="PTHR35170:SF1">
    <property type="entry name" value="PROTEIN DD3-3"/>
    <property type="match status" value="1"/>
</dbReference>
<sequence>MKMDRYFRFNLGICVLAYFRLTTADIYLHNPRGSNNRLDEENREVQNQKRMFDSQNNNRGGYNVGGLLYYAGSTLPIEWTNQHSCMNPNSHCELVIQYMCGDLVRDGASRTTIRLENSQCRNFDCNTDFEYGMNENFEYYQNCRYRLRNRGLFIADQNLGGNRKYARNTRQNPTGNRYGYECPEERDYYPYWEPSPWKDIVIMTNDATRCPYYQEESQNVKSRWTCVVPKNVTEKYTGRFDIPNNKADCEAFRYPKNDANGAKASWTEIPSHGIPAPDCRETQFSRDNHLGNGIGGQPLVYNWTIPNSLNHEQCIMRMRYNISTGDYDGWNTSSANIASANEKFYKNLGFSEEDAASDRGFVFEDNPQIKLFNDLGFELELAVNTAQFGRTFQDRSFIFAVRPQPSETSGKAIHNLNVRGKRGNIVEVFPSVEYDFVPNNLEAANGDYVHIQWTGSNTNNAGNDGNGQARSDRNNIVLLNSQVYPEGNGVQFGPGAKYGQYGTNYPMHLDNSTFLGLSREDRENLAFNVPGAFGGELSQLDDASPYFNLGIRKISQMGTFHYMCTRNNDFSNRDQKGRIMVSSSPTVYESIGWMGDMKLNEWSSNDGLNLMKSKGGAISVGDDFASDFIVLAPETKLTDNGKKVTIRIDINEDASDIGIYRSNTENFGGWTKVDASINGGMAEFQTDQGGVFVARSHTNVGPIIGIVKIQSFSALKLGLLLLTLTIATQFLDGAAQSHELRSPRSGHPILAGAFNLNQTESYGMIVSAPVGRTSSKEQYAYFYSLLTLQLVNEHLFDDSLHDWFERDPYTALFEVKLASSHTKFAAIGLHANPGDSVNEMGHLHEVYYQIMNTWGEVNALTMGNFYADCEYANPVELMSKPIYYDRVDYHWYIQWEADTTTNSTTDCAYDRIIGSGITLQMAVIPGTSNVFKFDNKWQLPDEKRSKKNLVNFVVGPEQSSENEGEASGSKNLENRNKEEKVDKCEDDDLELRVQLLEKKRDDLKKQQLKDRIRQLEE</sequence>
<dbReference type="GO" id="GO:0004536">
    <property type="term" value="F:DNA nuclease activity"/>
    <property type="evidence" value="ECO:0007669"/>
    <property type="project" value="InterPro"/>
</dbReference>
<feature type="region of interest" description="Disordered" evidence="1">
    <location>
        <begin position="954"/>
        <end position="984"/>
    </location>
</feature>
<dbReference type="SMART" id="SM00476">
    <property type="entry name" value="DNaseIc"/>
    <property type="match status" value="1"/>
</dbReference>
<keyword evidence="3" id="KW-1185">Reference proteome</keyword>
<dbReference type="PANTHER" id="PTHR35170">
    <property type="entry name" value="PROTEIN DD3-3"/>
    <property type="match status" value="1"/>
</dbReference>
<dbReference type="Gene3D" id="3.60.10.10">
    <property type="entry name" value="Endonuclease/exonuclease/phosphatase"/>
    <property type="match status" value="1"/>
</dbReference>
<proteinExistence type="predicted"/>
<protein>
    <submittedName>
        <fullName evidence="2">Uncharacterized protein</fullName>
    </submittedName>
</protein>
<dbReference type="PRINTS" id="PR00130">
    <property type="entry name" value="DNASEI"/>
</dbReference>
<dbReference type="Proteomes" id="UP000507470">
    <property type="component" value="Unassembled WGS sequence"/>
</dbReference>
<evidence type="ECO:0000313" key="2">
    <source>
        <dbReference type="EMBL" id="CAC5412971.1"/>
    </source>
</evidence>
<evidence type="ECO:0000313" key="3">
    <source>
        <dbReference type="Proteomes" id="UP000507470"/>
    </source>
</evidence>